<sequence length="452" mass="49127">MSGVAHSVGTVAQLYGLGVMVARASKQATVTSSSKSRCVRKAPSNLRPAKRPMKSTESAPKSSRSAAKAPKKKTKKQLNEEAMQRRRELAAFDKVWATTTAPSRHRQRQRLSMLLQVPLQKLTKPPATQTWMNYNADTDATAHTIADANATTVAANADKEASPASNADANGTTVAANADMKVGSIPSTATNADAEGLHDESAGNLSDASEGEVTADPQDEAYDPDEDDDDDAGNSASRASDGETKDADAHVVCDDTTRRVLRDQSGTAPLRFDYTDVLDPNLVEPSGDNALDSDGEGDEDSAEASSDVSDVASGDTSDPCKTDCLQREVSRLKALMSSEELERLHMTIQESSEVYNDAQLDAMKLSAWEALEDNIIPDITDDPIVDKMYDGYCGPSRNITEASKSPLKLFYYLLPKTLWRKVAAQTNLYWRQTFEARLRKAEEKEQLVTNRR</sequence>
<reference evidence="2 3" key="1">
    <citation type="journal article" date="2006" name="Science">
        <title>Phytophthora genome sequences uncover evolutionary origins and mechanisms of pathogenesis.</title>
        <authorList>
            <person name="Tyler B.M."/>
            <person name="Tripathy S."/>
            <person name="Zhang X."/>
            <person name="Dehal P."/>
            <person name="Jiang R.H."/>
            <person name="Aerts A."/>
            <person name="Arredondo F.D."/>
            <person name="Baxter L."/>
            <person name="Bensasson D."/>
            <person name="Beynon J.L."/>
            <person name="Chapman J."/>
            <person name="Damasceno C.M."/>
            <person name="Dorrance A.E."/>
            <person name="Dou D."/>
            <person name="Dickerman A.W."/>
            <person name="Dubchak I.L."/>
            <person name="Garbelotto M."/>
            <person name="Gijzen M."/>
            <person name="Gordon S.G."/>
            <person name="Govers F."/>
            <person name="Grunwald N.J."/>
            <person name="Huang W."/>
            <person name="Ivors K.L."/>
            <person name="Jones R.W."/>
            <person name="Kamoun S."/>
            <person name="Krampis K."/>
            <person name="Lamour K.H."/>
            <person name="Lee M.K."/>
            <person name="McDonald W.H."/>
            <person name="Medina M."/>
            <person name="Meijer H.J."/>
            <person name="Nordberg E.K."/>
            <person name="Maclean D.J."/>
            <person name="Ospina-Giraldo M.D."/>
            <person name="Morris P.F."/>
            <person name="Phuntumart V."/>
            <person name="Putnam N.H."/>
            <person name="Rash S."/>
            <person name="Rose J.K."/>
            <person name="Sakihama Y."/>
            <person name="Salamov A.A."/>
            <person name="Savidor A."/>
            <person name="Scheuring C.F."/>
            <person name="Smith B.M."/>
            <person name="Sobral B.W."/>
            <person name="Terry A."/>
            <person name="Torto-Alalibo T.A."/>
            <person name="Win J."/>
            <person name="Xu Z."/>
            <person name="Zhang H."/>
            <person name="Grigoriev I.V."/>
            <person name="Rokhsar D.S."/>
            <person name="Boore J.L."/>
        </authorList>
    </citation>
    <scope>NUCLEOTIDE SEQUENCE [LARGE SCALE GENOMIC DNA]</scope>
    <source>
        <strain evidence="2 3">P6497</strain>
    </source>
</reference>
<gene>
    <name evidence="2" type="ORF">PHYSODRAFT_341000</name>
</gene>
<dbReference type="GeneID" id="20648010"/>
<feature type="compositionally biased region" description="Basic and acidic residues" evidence="1">
    <location>
        <begin position="240"/>
        <end position="251"/>
    </location>
</feature>
<feature type="compositionally biased region" description="Acidic residues" evidence="1">
    <location>
        <begin position="217"/>
        <end position="232"/>
    </location>
</feature>
<keyword evidence="3" id="KW-1185">Reference proteome</keyword>
<dbReference type="Proteomes" id="UP000002640">
    <property type="component" value="Unassembled WGS sequence"/>
</dbReference>
<dbReference type="InParanoid" id="G5ABU4"/>
<accession>G5ABU4</accession>
<evidence type="ECO:0000313" key="3">
    <source>
        <dbReference type="Proteomes" id="UP000002640"/>
    </source>
</evidence>
<name>G5ABU4_PHYSP</name>
<feature type="region of interest" description="Disordered" evidence="1">
    <location>
        <begin position="278"/>
        <end position="322"/>
    </location>
</feature>
<dbReference type="RefSeq" id="XP_009537583.1">
    <property type="nucleotide sequence ID" value="XM_009539288.1"/>
</dbReference>
<dbReference type="AlphaFoldDB" id="G5ABU4"/>
<feature type="compositionally biased region" description="Acidic residues" evidence="1">
    <location>
        <begin position="291"/>
        <end position="302"/>
    </location>
</feature>
<feature type="region of interest" description="Disordered" evidence="1">
    <location>
        <begin position="25"/>
        <end position="84"/>
    </location>
</feature>
<evidence type="ECO:0000256" key="1">
    <source>
        <dbReference type="SAM" id="MobiDB-lite"/>
    </source>
</evidence>
<dbReference type="EMBL" id="JH159163">
    <property type="protein sequence ID" value="EGZ06819.1"/>
    <property type="molecule type" value="Genomic_DNA"/>
</dbReference>
<feature type="compositionally biased region" description="Low complexity" evidence="1">
    <location>
        <begin position="303"/>
        <end position="317"/>
    </location>
</feature>
<feature type="compositionally biased region" description="Polar residues" evidence="1">
    <location>
        <begin position="26"/>
        <end position="36"/>
    </location>
</feature>
<organism evidence="2 3">
    <name type="scientific">Phytophthora sojae (strain P6497)</name>
    <name type="common">Soybean stem and root rot agent</name>
    <name type="synonym">Phytophthora megasperma f. sp. glycines</name>
    <dbReference type="NCBI Taxonomy" id="1094619"/>
    <lineage>
        <taxon>Eukaryota</taxon>
        <taxon>Sar</taxon>
        <taxon>Stramenopiles</taxon>
        <taxon>Oomycota</taxon>
        <taxon>Peronosporomycetes</taxon>
        <taxon>Peronosporales</taxon>
        <taxon>Peronosporaceae</taxon>
        <taxon>Phytophthora</taxon>
    </lineage>
</organism>
<feature type="region of interest" description="Disordered" evidence="1">
    <location>
        <begin position="186"/>
        <end position="251"/>
    </location>
</feature>
<proteinExistence type="predicted"/>
<dbReference type="KEGG" id="psoj:PHYSODRAFT_341000"/>
<evidence type="ECO:0000313" key="2">
    <source>
        <dbReference type="EMBL" id="EGZ06819.1"/>
    </source>
</evidence>
<feature type="compositionally biased region" description="Low complexity" evidence="1">
    <location>
        <begin position="58"/>
        <end position="68"/>
    </location>
</feature>
<protein>
    <submittedName>
        <fullName evidence="2">Uncharacterized protein</fullName>
    </submittedName>
</protein>